<feature type="domain" description="Glycosyltransferase 2-like" evidence="1">
    <location>
        <begin position="34"/>
        <end position="167"/>
    </location>
</feature>
<dbReference type="eggNOG" id="COG1215">
    <property type="taxonomic scope" value="Bacteria"/>
</dbReference>
<dbReference type="OrthoDB" id="5291101at2"/>
<keyword evidence="2" id="KW-0808">Transferase</keyword>
<dbReference type="PANTHER" id="PTHR22916:SF3">
    <property type="entry name" value="UDP-GLCNAC:BETAGAL BETA-1,3-N-ACETYLGLUCOSAMINYLTRANSFERASE-LIKE PROTEIN 1"/>
    <property type="match status" value="1"/>
</dbReference>
<accession>K9XWV0</accession>
<keyword evidence="3" id="KW-1185">Reference proteome</keyword>
<gene>
    <name evidence="2" type="ordered locus">Sta7437_2606</name>
</gene>
<dbReference type="KEGG" id="scs:Sta7437_2606"/>
<reference evidence="3" key="1">
    <citation type="journal article" date="2013" name="Proc. Natl. Acad. Sci. U.S.A.">
        <title>Improving the coverage of the cyanobacterial phylum using diversity-driven genome sequencing.</title>
        <authorList>
            <person name="Shih P.M."/>
            <person name="Wu D."/>
            <person name="Latifi A."/>
            <person name="Axen S.D."/>
            <person name="Fewer D.P."/>
            <person name="Talla E."/>
            <person name="Calteau A."/>
            <person name="Cai F."/>
            <person name="Tandeau de Marsac N."/>
            <person name="Rippka R."/>
            <person name="Herdman M."/>
            <person name="Sivonen K."/>
            <person name="Coursin T."/>
            <person name="Laurent T."/>
            <person name="Goodwin L."/>
            <person name="Nolan M."/>
            <person name="Davenport K.W."/>
            <person name="Han C.S."/>
            <person name="Rubin E.M."/>
            <person name="Eisen J.A."/>
            <person name="Woyke T."/>
            <person name="Gugger M."/>
            <person name="Kerfeld C.A."/>
        </authorList>
    </citation>
    <scope>NUCLEOTIDE SEQUENCE [LARGE SCALE GENOMIC DNA]</scope>
    <source>
        <strain evidence="3">ATCC 29371 / PCC 7437</strain>
    </source>
</reference>
<proteinExistence type="predicted"/>
<dbReference type="AlphaFoldDB" id="K9XWV0"/>
<dbReference type="SUPFAM" id="SSF53448">
    <property type="entry name" value="Nucleotide-diphospho-sugar transferases"/>
    <property type="match status" value="1"/>
</dbReference>
<dbReference type="Proteomes" id="UP000010473">
    <property type="component" value="Chromosome"/>
</dbReference>
<evidence type="ECO:0000313" key="2">
    <source>
        <dbReference type="EMBL" id="AFZ36137.1"/>
    </source>
</evidence>
<dbReference type="InterPro" id="IPR029044">
    <property type="entry name" value="Nucleotide-diphossugar_trans"/>
</dbReference>
<dbReference type="Pfam" id="PF00535">
    <property type="entry name" value="Glycos_transf_2"/>
    <property type="match status" value="1"/>
</dbReference>
<evidence type="ECO:0000313" key="3">
    <source>
        <dbReference type="Proteomes" id="UP000010473"/>
    </source>
</evidence>
<sequence>MDYKYKKQKISVCKNYVFPKISPLIETSERPFWSVMITSYKRTEYLEQAIRSVLSQNIGEQEMQIEVVDDCSPLESGQKIAQIVQEVGKGRVTFYHQPQNVGIYNNWNTCINRARGRWIHILSDDDLVMPNFYQAYRQQIEANQCSMVIGQSVSINQQEQWLGISKSLQAYEGLLDNALKKLSRDNPIRTPAIIVAREAYEQVGGFTDSLVYAPDWEMWTRLAANFNVAYVKRPYSQFRCHTGSETNKLVLTATSVADSLAASQIIQLRFDNFQDRQEIKLSVNKWLSNESRYLSNKFASEGYYYSAWIHALWVLRLTPSISSLKNIINVFLKMLKSLLIKLFHSLKFQY</sequence>
<organism evidence="2 3">
    <name type="scientific">Stanieria cyanosphaera (strain ATCC 29371 / PCC 7437)</name>
    <dbReference type="NCBI Taxonomy" id="111780"/>
    <lineage>
        <taxon>Bacteria</taxon>
        <taxon>Bacillati</taxon>
        <taxon>Cyanobacteriota</taxon>
        <taxon>Cyanophyceae</taxon>
        <taxon>Pleurocapsales</taxon>
        <taxon>Dermocarpellaceae</taxon>
        <taxon>Stanieria</taxon>
    </lineage>
</organism>
<protein>
    <submittedName>
        <fullName evidence="2">Glycosyl transferase family 2</fullName>
    </submittedName>
</protein>
<dbReference type="HOGENOM" id="CLU_025996_0_0_3"/>
<evidence type="ECO:0000259" key="1">
    <source>
        <dbReference type="Pfam" id="PF00535"/>
    </source>
</evidence>
<dbReference type="GO" id="GO:0016758">
    <property type="term" value="F:hexosyltransferase activity"/>
    <property type="evidence" value="ECO:0007669"/>
    <property type="project" value="UniProtKB-ARBA"/>
</dbReference>
<dbReference type="EMBL" id="CP003653">
    <property type="protein sequence ID" value="AFZ36137.1"/>
    <property type="molecule type" value="Genomic_DNA"/>
</dbReference>
<name>K9XWV0_STAC7</name>
<dbReference type="Gene3D" id="3.90.550.10">
    <property type="entry name" value="Spore Coat Polysaccharide Biosynthesis Protein SpsA, Chain A"/>
    <property type="match status" value="1"/>
</dbReference>
<dbReference type="PANTHER" id="PTHR22916">
    <property type="entry name" value="GLYCOSYLTRANSFERASE"/>
    <property type="match status" value="1"/>
</dbReference>
<dbReference type="STRING" id="111780.Sta7437_2606"/>
<dbReference type="InterPro" id="IPR001173">
    <property type="entry name" value="Glyco_trans_2-like"/>
</dbReference>